<keyword evidence="3" id="KW-1185">Reference proteome</keyword>
<sequence length="762" mass="82998">MSITRRGFLKLSTKLAAASGASLIVPVSGCAAKPNAFTQTSSVSYQDEGFIQILATGEVHFVLPRDEMGQGIYHGLTTLIAEELAIAPERINVHFAPVDKTYTNTGYNMQGTWGSSSIREHYLPLRQAAANARETILKAASTQLSIGLSTDLNTNLNTKTSIQRNELTLNNGFVVFQDNKYPMGDFIPAAAQLTPVDNAPLKAASEFRHIGKHSKRIDITAKVTGQANYGIDLGENVPNLHRATVIHGPNIDATLVDFDASKALALEGVTDVVAVPTGLAIVAKHYWQVQQAIPLIDINWSQGDLVNFNSNELPQHLTQKLSQESGVKAFKRGDGADALNDDEYQALNHHSATYFAPYLAHMTMEPMNCIVHINDEQCDIWVGTQAPEFARNGVADLLDLDRDKVTLHNQFMGGGFGRRVGVDYILEAAHIARLANKPIQLIWSRTEDLHNDYYRPPALIQYQAKVDDNGYLKVLSGQRAGPNIFPYVLPEALPAVLPAFVPSGVSAWLAKRGGDVINNWKNETSSVEGLFEDYLPEHCEIRNVTYDPGIRTGYWRGVGHSLSGFFKETFIDELAYQAAHDPVEFRLKNLKDEGLKQVLSIAAKQANWPTKAKSMGNSKRALGVAVHRSLKTAVAQIADVSVEADKIIVHSVTCVIDCGVAINPDVIKAQMEGSIIFGMSAALNSQVKIAQGQITQTNFHDYPIMRYPQAPQINVYIVPSTKPPTGVGEPGVPPIAAAIGNAIYAATGKRLRSLPLALNESA</sequence>
<dbReference type="InterPro" id="IPR006311">
    <property type="entry name" value="TAT_signal"/>
</dbReference>
<proteinExistence type="predicted"/>
<gene>
    <name evidence="2" type="ORF">DXX94_08825</name>
</gene>
<dbReference type="Gene3D" id="3.90.1170.50">
    <property type="entry name" value="Aldehyde oxidase/xanthine dehydrogenase, a/b hammerhead"/>
    <property type="match status" value="1"/>
</dbReference>
<dbReference type="EMBL" id="QUOT01000001">
    <property type="protein sequence ID" value="REL30812.1"/>
    <property type="molecule type" value="Genomic_DNA"/>
</dbReference>
<dbReference type="SMART" id="SM01008">
    <property type="entry name" value="Ald_Xan_dh_C"/>
    <property type="match status" value="1"/>
</dbReference>
<organism evidence="2 3">
    <name type="scientific">Thalassotalea euphylliae</name>
    <dbReference type="NCBI Taxonomy" id="1655234"/>
    <lineage>
        <taxon>Bacteria</taxon>
        <taxon>Pseudomonadati</taxon>
        <taxon>Pseudomonadota</taxon>
        <taxon>Gammaproteobacteria</taxon>
        <taxon>Alteromonadales</taxon>
        <taxon>Colwelliaceae</taxon>
        <taxon>Thalassotalea</taxon>
    </lineage>
</organism>
<dbReference type="AlphaFoldDB" id="A0A3E0U4A8"/>
<accession>A0A3E0U4A8</accession>
<dbReference type="SUPFAM" id="SSF56003">
    <property type="entry name" value="Molybdenum cofactor-binding domain"/>
    <property type="match status" value="2"/>
</dbReference>
<dbReference type="InterPro" id="IPR037165">
    <property type="entry name" value="AldOxase/xan_DH_Mopterin-bd_sf"/>
</dbReference>
<dbReference type="PIRSF" id="PIRSF036389">
    <property type="entry name" value="IOR_B"/>
    <property type="match status" value="1"/>
</dbReference>
<name>A0A3E0U4A8_9GAMM</name>
<dbReference type="InterPro" id="IPR052516">
    <property type="entry name" value="N-heterocyclic_Hydroxylase"/>
</dbReference>
<dbReference type="PANTHER" id="PTHR47495:SF2">
    <property type="entry name" value="ALDEHYDE DEHYDROGENASE"/>
    <property type="match status" value="1"/>
</dbReference>
<dbReference type="Proteomes" id="UP000256899">
    <property type="component" value="Unassembled WGS sequence"/>
</dbReference>
<dbReference type="InterPro" id="IPR012368">
    <property type="entry name" value="OxRdtase_Mopterin-bd_su_IorB"/>
</dbReference>
<evidence type="ECO:0000313" key="3">
    <source>
        <dbReference type="Proteomes" id="UP000256899"/>
    </source>
</evidence>
<dbReference type="Pfam" id="PF02738">
    <property type="entry name" value="MoCoBD_1"/>
    <property type="match status" value="1"/>
</dbReference>
<dbReference type="InterPro" id="IPR046867">
    <property type="entry name" value="AldOxase/xan_DH_MoCoBD2"/>
</dbReference>
<comment type="caution">
    <text evidence="2">The sequence shown here is derived from an EMBL/GenBank/DDBJ whole genome shotgun (WGS) entry which is preliminary data.</text>
</comment>
<dbReference type="RefSeq" id="WP_116015274.1">
    <property type="nucleotide sequence ID" value="NZ_QUOT01000001.1"/>
</dbReference>
<feature type="domain" description="Aldehyde oxidase/xanthine dehydrogenase a/b hammerhead" evidence="1">
    <location>
        <begin position="224"/>
        <end position="304"/>
    </location>
</feature>
<dbReference type="GO" id="GO:0016491">
    <property type="term" value="F:oxidoreductase activity"/>
    <property type="evidence" value="ECO:0007669"/>
    <property type="project" value="InterPro"/>
</dbReference>
<evidence type="ECO:0000259" key="1">
    <source>
        <dbReference type="SMART" id="SM01008"/>
    </source>
</evidence>
<dbReference type="Gene3D" id="3.30.365.10">
    <property type="entry name" value="Aldehyde oxidase/xanthine dehydrogenase, molybdopterin binding domain"/>
    <property type="match status" value="4"/>
</dbReference>
<protein>
    <submittedName>
        <fullName evidence="2">Xanthine dehydrogenase family protein molybdopterin-binding subunit</fullName>
    </submittedName>
</protein>
<dbReference type="PROSITE" id="PS51318">
    <property type="entry name" value="TAT"/>
    <property type="match status" value="1"/>
</dbReference>
<dbReference type="PANTHER" id="PTHR47495">
    <property type="entry name" value="ALDEHYDE DEHYDROGENASE"/>
    <property type="match status" value="1"/>
</dbReference>
<reference evidence="3" key="1">
    <citation type="submission" date="2018-08" db="EMBL/GenBank/DDBJ databases">
        <title>Thalassotalea euphylliae genome.</title>
        <authorList>
            <person name="Summers S."/>
            <person name="Rice S.A."/>
            <person name="Freckelton M.L."/>
            <person name="Nedved B.T."/>
            <person name="Hadfield M.G."/>
        </authorList>
    </citation>
    <scope>NUCLEOTIDE SEQUENCE [LARGE SCALE GENOMIC DNA]</scope>
    <source>
        <strain evidence="3">H3</strain>
    </source>
</reference>
<evidence type="ECO:0000313" key="2">
    <source>
        <dbReference type="EMBL" id="REL30812.1"/>
    </source>
</evidence>
<dbReference type="InterPro" id="IPR000674">
    <property type="entry name" value="Ald_Oxase/Xan_DH_a/b"/>
</dbReference>
<dbReference type="InterPro" id="IPR008274">
    <property type="entry name" value="AldOxase/xan_DH_MoCoBD1"/>
</dbReference>
<dbReference type="Pfam" id="PF20256">
    <property type="entry name" value="MoCoBD_2"/>
    <property type="match status" value="2"/>
</dbReference>